<organism evidence="1 2">
    <name type="scientific">Caerostris extrusa</name>
    <name type="common">Bark spider</name>
    <name type="synonym">Caerostris bankana</name>
    <dbReference type="NCBI Taxonomy" id="172846"/>
    <lineage>
        <taxon>Eukaryota</taxon>
        <taxon>Metazoa</taxon>
        <taxon>Ecdysozoa</taxon>
        <taxon>Arthropoda</taxon>
        <taxon>Chelicerata</taxon>
        <taxon>Arachnida</taxon>
        <taxon>Araneae</taxon>
        <taxon>Araneomorphae</taxon>
        <taxon>Entelegynae</taxon>
        <taxon>Araneoidea</taxon>
        <taxon>Araneidae</taxon>
        <taxon>Caerostris</taxon>
    </lineage>
</organism>
<name>A0AAV4TST9_CAEEX</name>
<protein>
    <submittedName>
        <fullName evidence="1">Uncharacterized protein</fullName>
    </submittedName>
</protein>
<dbReference type="AlphaFoldDB" id="A0AAV4TST9"/>
<keyword evidence="2" id="KW-1185">Reference proteome</keyword>
<dbReference type="Proteomes" id="UP001054945">
    <property type="component" value="Unassembled WGS sequence"/>
</dbReference>
<sequence>MNAKGSFEVFCIFNQKEFPFLQSRRSDQDKHTALHLHVLSSQGLQVSPDESQILHLQPERVSVSSEAAAPIRKTHSPTFACCLLNGWKYHQMTPPGTKAHPQKPPPPYFLHPLQNECFDKSPFERQLVNEKSLNGCTDFLLNL</sequence>
<comment type="caution">
    <text evidence="1">The sequence shown here is derived from an EMBL/GenBank/DDBJ whole genome shotgun (WGS) entry which is preliminary data.</text>
</comment>
<proteinExistence type="predicted"/>
<evidence type="ECO:0000313" key="1">
    <source>
        <dbReference type="EMBL" id="GIY48367.1"/>
    </source>
</evidence>
<accession>A0AAV4TST9</accession>
<dbReference type="EMBL" id="BPLR01011706">
    <property type="protein sequence ID" value="GIY48367.1"/>
    <property type="molecule type" value="Genomic_DNA"/>
</dbReference>
<reference evidence="1 2" key="1">
    <citation type="submission" date="2021-06" db="EMBL/GenBank/DDBJ databases">
        <title>Caerostris extrusa draft genome.</title>
        <authorList>
            <person name="Kono N."/>
            <person name="Arakawa K."/>
        </authorList>
    </citation>
    <scope>NUCLEOTIDE SEQUENCE [LARGE SCALE GENOMIC DNA]</scope>
</reference>
<gene>
    <name evidence="1" type="ORF">CEXT_361231</name>
</gene>
<evidence type="ECO:0000313" key="2">
    <source>
        <dbReference type="Proteomes" id="UP001054945"/>
    </source>
</evidence>